<dbReference type="RefSeq" id="WP_156685016.1">
    <property type="nucleotide sequence ID" value="NZ_CACRUA010000081.1"/>
</dbReference>
<gene>
    <name evidence="1" type="ORF">CSLFYP84_04472</name>
</gene>
<organism evidence="1">
    <name type="scientific">Clostridium symbiosum</name>
    <name type="common">Bacteroides symbiosus</name>
    <dbReference type="NCBI Taxonomy" id="1512"/>
    <lineage>
        <taxon>Bacteria</taxon>
        <taxon>Bacillati</taxon>
        <taxon>Bacillota</taxon>
        <taxon>Clostridia</taxon>
        <taxon>Lachnospirales</taxon>
        <taxon>Lachnospiraceae</taxon>
        <taxon>Otoolea</taxon>
    </lineage>
</organism>
<sequence length="208" mass="23790">MNQRTMVKISAEKEVITLQTFSREYRSSQRFFVLRSKLEELNAKGKVIVDDIHSFAILRLCQTPGGLDVIDIKFSWLSDAGGRRLSGKEECVRLSYESFLTCIEESLQLGGQCRKLLSVPAGKKPKIEFSSRHHLKEVVSRKRLRRKLGKFLDQHFDWENAQSIFITDESEPYSFFFTEQTVQGTGICGGIILHGRDNIKNATYGIHT</sequence>
<name>A0A6N3HXN9_CLOSY</name>
<dbReference type="AlphaFoldDB" id="A0A6N3HXN9"/>
<evidence type="ECO:0000313" key="1">
    <source>
        <dbReference type="EMBL" id="VYU81777.1"/>
    </source>
</evidence>
<accession>A0A6N3HXN9</accession>
<protein>
    <submittedName>
        <fullName evidence="1">Uncharacterized protein</fullName>
    </submittedName>
</protein>
<dbReference type="EMBL" id="CACRUA010000081">
    <property type="protein sequence ID" value="VYU81777.1"/>
    <property type="molecule type" value="Genomic_DNA"/>
</dbReference>
<reference evidence="1" key="1">
    <citation type="submission" date="2019-11" db="EMBL/GenBank/DDBJ databases">
        <authorList>
            <person name="Feng L."/>
        </authorList>
    </citation>
    <scope>NUCLEOTIDE SEQUENCE</scope>
    <source>
        <strain evidence="1">CsymbiosumLFYP84</strain>
    </source>
</reference>
<proteinExistence type="predicted"/>